<organism evidence="2 3">
    <name type="scientific">Eikenella corrodens</name>
    <dbReference type="NCBI Taxonomy" id="539"/>
    <lineage>
        <taxon>Bacteria</taxon>
        <taxon>Pseudomonadati</taxon>
        <taxon>Pseudomonadota</taxon>
        <taxon>Betaproteobacteria</taxon>
        <taxon>Neisseriales</taxon>
        <taxon>Neisseriaceae</taxon>
        <taxon>Eikenella</taxon>
    </lineage>
</organism>
<comment type="caution">
    <text evidence="2">The sequence shown here is derived from an EMBL/GenBank/DDBJ whole genome shotgun (WGS) entry which is preliminary data.</text>
</comment>
<dbReference type="RefSeq" id="WP_064104648.1">
    <property type="nucleotide sequence ID" value="NZ_LXSF01000012.1"/>
</dbReference>
<evidence type="ECO:0000256" key="1">
    <source>
        <dbReference type="SAM" id="MobiDB-lite"/>
    </source>
</evidence>
<dbReference type="AlphaFoldDB" id="A0A1A9RAT4"/>
<name>A0A1A9RAT4_EIKCO</name>
<feature type="region of interest" description="Disordered" evidence="1">
    <location>
        <begin position="1"/>
        <end position="24"/>
    </location>
</feature>
<gene>
    <name evidence="2" type="ORF">A7P85_08530</name>
</gene>
<dbReference type="Proteomes" id="UP000078003">
    <property type="component" value="Unassembled WGS sequence"/>
</dbReference>
<evidence type="ECO:0000313" key="3">
    <source>
        <dbReference type="Proteomes" id="UP000078003"/>
    </source>
</evidence>
<dbReference type="EMBL" id="LXSF01000012">
    <property type="protein sequence ID" value="OAM15220.1"/>
    <property type="molecule type" value="Genomic_DNA"/>
</dbReference>
<protein>
    <submittedName>
        <fullName evidence="2">Uncharacterized protein</fullName>
    </submittedName>
</protein>
<evidence type="ECO:0000313" key="2">
    <source>
        <dbReference type="EMBL" id="OAM15220.1"/>
    </source>
</evidence>
<accession>A0A1A9RAT4</accession>
<reference evidence="3" key="1">
    <citation type="submission" date="2016-05" db="EMBL/GenBank/DDBJ databases">
        <title>Draft genome of Corynebacterium afermentans subsp. afermentans LCDC 88199T.</title>
        <authorList>
            <person name="Bernier A.-M."/>
            <person name="Bernard K."/>
        </authorList>
    </citation>
    <scope>NUCLEOTIDE SEQUENCE [LARGE SCALE GENOMIC DNA]</scope>
    <source>
        <strain evidence="3">NML01-0328</strain>
    </source>
</reference>
<proteinExistence type="predicted"/>
<sequence>MTDKHTSATLPLPLGQAIKPQPGDKLPLAFVRKLGTLSAKPQPPKPDDPKTRRVPVAADWRWHTDAVVDEAHCLRWQGRPHDVALPYSARYGTLSGVVSCLSLSVETLRGLQACRRIGISQAPALAGCGANRSSAPQRLAHCRSVPVGISSPLVWCSPVVIPAARPRYGCRYVHHQPARLQTACTKLYGLPRAQEMCRYFPTTPARRPPGQFYPQPLPDPPPTPRLPRACGPVPPGDKLQLNFLRRHVRHHPTMLPLPFACGYTSSIPILTGYVMHIQVTAEADGKPIQALSARLRTDTGSFCWQGSVTLYPDDFAALKMDERERGKEAIITLTINGEPFAFMAEDYSDNREFGRRTYTVSGRSVTARLAADYAKTKSGVVQSRLYARQLAAEQLQFLPYTLTFWDIPDWLIPGGSYSIGDKTPMDVLRDIASAAGGFVESHPSRSQLSLRPRWKTPAWQLDVPVADVTVPDSVIVSVSGQKRIQPRYERVLVWADHANGVGADVYRNNADRSAEAPSLIHPLYTDLPVCRAAGTAALSDSGTHKTETVKLPLSDEYSLPRAKLGQIWQFNEPTGRWRGVVQGVDLEVSRDSNGAIALWQTLTIDRYLDK</sequence>